<dbReference type="InterPro" id="IPR056798">
    <property type="entry name" value="ADH_Fe_C"/>
</dbReference>
<gene>
    <name evidence="4" type="ORF">LY89DRAFT_785158</name>
</gene>
<dbReference type="OrthoDB" id="339764at2759"/>
<reference evidence="4 5" key="1">
    <citation type="submission" date="2015-10" db="EMBL/GenBank/DDBJ databases">
        <title>Full genome of DAOMC 229536 Phialocephala scopiformis, a fungal endophyte of spruce producing the potent anti-insectan compound rugulosin.</title>
        <authorList>
            <consortium name="DOE Joint Genome Institute"/>
            <person name="Walker A.K."/>
            <person name="Frasz S.L."/>
            <person name="Seifert K.A."/>
            <person name="Miller J.D."/>
            <person name="Mondo S.J."/>
            <person name="Labutti K."/>
            <person name="Lipzen A."/>
            <person name="Dockter R."/>
            <person name="Kennedy M."/>
            <person name="Grigoriev I.V."/>
            <person name="Spatafora J.W."/>
        </authorList>
    </citation>
    <scope>NUCLEOTIDE SEQUENCE [LARGE SCALE GENOMIC DNA]</scope>
    <source>
        <strain evidence="4 5">CBS 120377</strain>
    </source>
</reference>
<dbReference type="RefSeq" id="XP_018067819.1">
    <property type="nucleotide sequence ID" value="XM_018222861.1"/>
</dbReference>
<dbReference type="Gene3D" id="1.20.1090.10">
    <property type="entry name" value="Dehydroquinate synthase-like - alpha domain"/>
    <property type="match status" value="1"/>
</dbReference>
<organism evidence="4 5">
    <name type="scientific">Mollisia scopiformis</name>
    <name type="common">Conifer needle endophyte fungus</name>
    <name type="synonym">Phialocephala scopiformis</name>
    <dbReference type="NCBI Taxonomy" id="149040"/>
    <lineage>
        <taxon>Eukaryota</taxon>
        <taxon>Fungi</taxon>
        <taxon>Dikarya</taxon>
        <taxon>Ascomycota</taxon>
        <taxon>Pezizomycotina</taxon>
        <taxon>Leotiomycetes</taxon>
        <taxon>Helotiales</taxon>
        <taxon>Mollisiaceae</taxon>
        <taxon>Mollisia</taxon>
    </lineage>
</organism>
<evidence type="ECO:0000259" key="3">
    <source>
        <dbReference type="Pfam" id="PF25137"/>
    </source>
</evidence>
<dbReference type="PANTHER" id="PTHR11496">
    <property type="entry name" value="ALCOHOL DEHYDROGENASE"/>
    <property type="match status" value="1"/>
</dbReference>
<feature type="domain" description="Alcohol dehydrogenase iron-type/glycerol dehydrogenase GldA" evidence="2">
    <location>
        <begin position="31"/>
        <end position="197"/>
    </location>
</feature>
<dbReference type="Pfam" id="PF00465">
    <property type="entry name" value="Fe-ADH"/>
    <property type="match status" value="1"/>
</dbReference>
<dbReference type="PANTHER" id="PTHR11496:SF107">
    <property type="entry name" value="ALCOHOL DEHYDROGENASE, PUTATIVE (AFU_ORTHOLOGUE AFUA_1G06800)-RELATED"/>
    <property type="match status" value="1"/>
</dbReference>
<dbReference type="KEGG" id="psco:LY89DRAFT_785158"/>
<dbReference type="GO" id="GO:0004022">
    <property type="term" value="F:alcohol dehydrogenase (NAD+) activity"/>
    <property type="evidence" value="ECO:0007669"/>
    <property type="project" value="TreeGrafter"/>
</dbReference>
<evidence type="ECO:0000259" key="2">
    <source>
        <dbReference type="Pfam" id="PF00465"/>
    </source>
</evidence>
<dbReference type="Pfam" id="PF25137">
    <property type="entry name" value="ADH_Fe_C"/>
    <property type="match status" value="1"/>
</dbReference>
<dbReference type="InParanoid" id="A0A194X0I0"/>
<feature type="domain" description="Fe-containing alcohol dehydrogenase-like C-terminal" evidence="3">
    <location>
        <begin position="210"/>
        <end position="407"/>
    </location>
</feature>
<dbReference type="SUPFAM" id="SSF56796">
    <property type="entry name" value="Dehydroquinate synthase-like"/>
    <property type="match status" value="1"/>
</dbReference>
<evidence type="ECO:0000313" key="4">
    <source>
        <dbReference type="EMBL" id="KUJ13464.1"/>
    </source>
</evidence>
<dbReference type="InterPro" id="IPR039697">
    <property type="entry name" value="Alcohol_dehydrogenase_Fe"/>
</dbReference>
<dbReference type="Proteomes" id="UP000070700">
    <property type="component" value="Unassembled WGS sequence"/>
</dbReference>
<dbReference type="CDD" id="cd08192">
    <property type="entry name" value="MAR-like"/>
    <property type="match status" value="1"/>
</dbReference>
<proteinExistence type="predicted"/>
<keyword evidence="1" id="KW-0560">Oxidoreductase</keyword>
<dbReference type="InterPro" id="IPR001670">
    <property type="entry name" value="ADH_Fe/GldA"/>
</dbReference>
<dbReference type="GO" id="GO:0005739">
    <property type="term" value="C:mitochondrion"/>
    <property type="evidence" value="ECO:0007669"/>
    <property type="project" value="TreeGrafter"/>
</dbReference>
<dbReference type="AlphaFoldDB" id="A0A194X0I0"/>
<evidence type="ECO:0000256" key="1">
    <source>
        <dbReference type="ARBA" id="ARBA00023002"/>
    </source>
</evidence>
<dbReference type="GO" id="GO:0046872">
    <property type="term" value="F:metal ion binding"/>
    <property type="evidence" value="ECO:0007669"/>
    <property type="project" value="InterPro"/>
</dbReference>
<dbReference type="Gene3D" id="3.40.50.1970">
    <property type="match status" value="1"/>
</dbReference>
<keyword evidence="5" id="KW-1185">Reference proteome</keyword>
<evidence type="ECO:0000313" key="5">
    <source>
        <dbReference type="Proteomes" id="UP000070700"/>
    </source>
</evidence>
<dbReference type="STRING" id="149040.A0A194X0I0"/>
<protein>
    <submittedName>
        <fullName evidence="4">Dehydroquinate synthase-like protein</fullName>
    </submittedName>
</protein>
<dbReference type="EMBL" id="KQ947422">
    <property type="protein sequence ID" value="KUJ13464.1"/>
    <property type="molecule type" value="Genomic_DNA"/>
</dbReference>
<name>A0A194X0I0_MOLSC</name>
<dbReference type="GeneID" id="28832587"/>
<sequence>MTAQETFRPTFPHATDNPYPRLTYGLPFYEACAKHLKETFHSQRPYIIASNTLSKKTNFLSQLQQALGDGLAGTWIGIKAHTPLDDLLPILEDMRTKNADSLITLGGGSLSDGGKAIIYALANNVFTEDDFVKLGNRKDLASSGPDMNAPSIPLICIPISLSGGEYSKYAGVTDPKSHLKIMYGHERMFPSLVILDPELTISSPERLWLSSGVRSIDHCVEGYLSTNAKPSSSTALLEALSLLVKGLLETKKNPEDLEARLNCQLGSNLSMTALYEGVWKGASHGIGHQLGPQGVGHGETSCILLPAVCKYNKRVNTGQQEELKKVLATEEVVRRVSSEAGLDMEKADLGDVLRAIFNALGMPKSLKEVGIGREKLDEVAENSLQDHFCRTNPIPIDSKEKALEILEMVVT</sequence>
<accession>A0A194X0I0</accession>